<keyword evidence="3" id="KW-0436">Ligase</keyword>
<dbReference type="InterPro" id="IPR042099">
    <property type="entry name" value="ANL_N_sf"/>
</dbReference>
<keyword evidence="4" id="KW-1185">Reference proteome</keyword>
<reference evidence="3 4" key="2">
    <citation type="submission" date="2018-09" db="EMBL/GenBank/DDBJ databases">
        <title>Genome of Sphaerochaeta halotolerans strain 4-11.</title>
        <authorList>
            <person name="Nazina T.N."/>
            <person name="Sokolova D.S."/>
        </authorList>
    </citation>
    <scope>NUCLEOTIDE SEQUENCE [LARGE SCALE GENOMIC DNA]</scope>
    <source>
        <strain evidence="3 4">4-11</strain>
    </source>
</reference>
<dbReference type="Gene3D" id="3.40.50.12780">
    <property type="entry name" value="N-terminal domain of ligase-like"/>
    <property type="match status" value="1"/>
</dbReference>
<evidence type="ECO:0000313" key="3">
    <source>
        <dbReference type="EMBL" id="RFU95344.1"/>
    </source>
</evidence>
<evidence type="ECO:0000256" key="1">
    <source>
        <dbReference type="ARBA" id="ARBA00024484"/>
    </source>
</evidence>
<evidence type="ECO:0000259" key="2">
    <source>
        <dbReference type="Pfam" id="PF00501"/>
    </source>
</evidence>
<comment type="catalytic activity">
    <reaction evidence="1">
        <text>a long-chain fatty acid + ATP + CoA = a long-chain fatty acyl-CoA + AMP + diphosphate</text>
        <dbReference type="Rhea" id="RHEA:15421"/>
        <dbReference type="ChEBI" id="CHEBI:30616"/>
        <dbReference type="ChEBI" id="CHEBI:33019"/>
        <dbReference type="ChEBI" id="CHEBI:57287"/>
        <dbReference type="ChEBI" id="CHEBI:57560"/>
        <dbReference type="ChEBI" id="CHEBI:83139"/>
        <dbReference type="ChEBI" id="CHEBI:456215"/>
        <dbReference type="EC" id="6.2.1.3"/>
    </reaction>
    <physiologicalReaction direction="left-to-right" evidence="1">
        <dbReference type="Rhea" id="RHEA:15422"/>
    </physiologicalReaction>
</comment>
<dbReference type="PANTHER" id="PTHR43272">
    <property type="entry name" value="LONG-CHAIN-FATTY-ACID--COA LIGASE"/>
    <property type="match status" value="1"/>
</dbReference>
<dbReference type="Pfam" id="PF00501">
    <property type="entry name" value="AMP-binding"/>
    <property type="match status" value="1"/>
</dbReference>
<feature type="domain" description="AMP-dependent synthetase/ligase" evidence="2">
    <location>
        <begin position="40"/>
        <end position="423"/>
    </location>
</feature>
<organism evidence="3 4">
    <name type="scientific">Sphaerochaeta halotolerans</name>
    <dbReference type="NCBI Taxonomy" id="2293840"/>
    <lineage>
        <taxon>Bacteria</taxon>
        <taxon>Pseudomonadati</taxon>
        <taxon>Spirochaetota</taxon>
        <taxon>Spirochaetia</taxon>
        <taxon>Spirochaetales</taxon>
        <taxon>Sphaerochaetaceae</taxon>
        <taxon>Sphaerochaeta</taxon>
    </lineage>
</organism>
<dbReference type="EMBL" id="QUWK01000004">
    <property type="protein sequence ID" value="RFU95344.1"/>
    <property type="molecule type" value="Genomic_DNA"/>
</dbReference>
<dbReference type="SUPFAM" id="SSF56801">
    <property type="entry name" value="Acetyl-CoA synthetase-like"/>
    <property type="match status" value="1"/>
</dbReference>
<reference evidence="4" key="1">
    <citation type="submission" date="2018-08" db="EMBL/GenBank/DDBJ databases">
        <authorList>
            <person name="Grouzdev D.S."/>
            <person name="Krutkina M.S."/>
        </authorList>
    </citation>
    <scope>NUCLEOTIDE SEQUENCE [LARGE SCALE GENOMIC DNA]</scope>
    <source>
        <strain evidence="4">4-11</strain>
    </source>
</reference>
<dbReference type="GO" id="GO:0004467">
    <property type="term" value="F:long-chain fatty acid-CoA ligase activity"/>
    <property type="evidence" value="ECO:0007669"/>
    <property type="project" value="UniProtKB-EC"/>
</dbReference>
<dbReference type="InterPro" id="IPR045851">
    <property type="entry name" value="AMP-bd_C_sf"/>
</dbReference>
<protein>
    <submittedName>
        <fullName evidence="3">Long-chain fatty acid--CoA ligase</fullName>
    </submittedName>
</protein>
<accession>A0A372MHX9</accession>
<proteinExistence type="predicted"/>
<name>A0A372MHX9_9SPIR</name>
<dbReference type="Proteomes" id="UP000264002">
    <property type="component" value="Unassembled WGS sequence"/>
</dbReference>
<dbReference type="AlphaFoldDB" id="A0A372MHX9"/>
<dbReference type="InterPro" id="IPR000873">
    <property type="entry name" value="AMP-dep_synth/lig_dom"/>
</dbReference>
<sequence length="569" mass="64652">MKHSWDELDQYRGIQFEGQWPTIIDLLCITEQKFGKRNGFTVFKPERKTLTFSEILQEVRRVSSYLQQCGIEKEDRIIVNGKNSPAWAIAYLATLYTGAIVVPLDNQMNTERVETLSSFVEASFIFADKNVLEALDTEKDWFKELKGHATLLGSSELYPSITTVHAEKEYERVQSSEHDIASILFTSGTTGNEKGAILTHANIVSDLYQACDGTFLSLDETDVLYALLPLHHSYCCTAVLLESIKHGAECVFGQDIVVSRMITDMREGKVTIFMGIPLLYNKLLAGMMKEVKKKGFLVNSLVHTMMVINGFAKQHLHWNPFRKTFNTLLLSKIGLDRNNFLICGAGPLAPKVFKQYQQLGLDFIQGYGLTETSPILTLNPISHFKVDSVGMVFPLVEMKIADPDENGVGEIRVKGPNITQGYYNDPIHTAELFDEEGYLKTGDLGYLDKENYLYLKGRAKNIIVTEGGKNVYPEEIEDLFQLYDQVEQILIRGYQEKKDIPSELIEAVIYPNPDYYTEHRVPLQEDMERVIKEVNQRVSGYKKITRLTILDEPMDMTSTKKIKRNKVTA</sequence>
<dbReference type="Gene3D" id="3.30.300.30">
    <property type="match status" value="1"/>
</dbReference>
<dbReference type="RefSeq" id="WP_117329754.1">
    <property type="nucleotide sequence ID" value="NZ_QUWK01000004.1"/>
</dbReference>
<comment type="caution">
    <text evidence="3">The sequence shown here is derived from an EMBL/GenBank/DDBJ whole genome shotgun (WGS) entry which is preliminary data.</text>
</comment>
<dbReference type="GO" id="GO:0016020">
    <property type="term" value="C:membrane"/>
    <property type="evidence" value="ECO:0007669"/>
    <property type="project" value="TreeGrafter"/>
</dbReference>
<evidence type="ECO:0000313" key="4">
    <source>
        <dbReference type="Proteomes" id="UP000264002"/>
    </source>
</evidence>
<dbReference type="PANTHER" id="PTHR43272:SF52">
    <property type="entry name" value="AMP-DEPENDENT SYNTHETASE_LIGASE DOMAIN-CONTAINING PROTEIN"/>
    <property type="match status" value="1"/>
</dbReference>
<gene>
    <name evidence="3" type="ORF">DYP60_04820</name>
</gene>